<name>A0ABW3DCH7_9BACL</name>
<protein>
    <submittedName>
        <fullName evidence="3">ABC transporter substrate-binding protein</fullName>
    </submittedName>
</protein>
<dbReference type="Proteomes" id="UP001597120">
    <property type="component" value="Unassembled WGS sequence"/>
</dbReference>
<reference evidence="4" key="1">
    <citation type="journal article" date="2019" name="Int. J. Syst. Evol. Microbiol.">
        <title>The Global Catalogue of Microorganisms (GCM) 10K type strain sequencing project: providing services to taxonomists for standard genome sequencing and annotation.</title>
        <authorList>
            <consortium name="The Broad Institute Genomics Platform"/>
            <consortium name="The Broad Institute Genome Sequencing Center for Infectious Disease"/>
            <person name="Wu L."/>
            <person name="Ma J."/>
        </authorList>
    </citation>
    <scope>NUCLEOTIDE SEQUENCE [LARGE SCALE GENOMIC DNA]</scope>
    <source>
        <strain evidence="4">CCUG 57263</strain>
    </source>
</reference>
<accession>A0ABW3DCH7</accession>
<gene>
    <name evidence="3" type="ORF">ACFQ03_13800</name>
</gene>
<evidence type="ECO:0000256" key="2">
    <source>
        <dbReference type="SAM" id="SignalP"/>
    </source>
</evidence>
<feature type="signal peptide" evidence="2">
    <location>
        <begin position="1"/>
        <end position="20"/>
    </location>
</feature>
<dbReference type="EMBL" id="JBHTIU010000041">
    <property type="protein sequence ID" value="MFD0870231.1"/>
    <property type="molecule type" value="Genomic_DNA"/>
</dbReference>
<evidence type="ECO:0000256" key="1">
    <source>
        <dbReference type="SAM" id="MobiDB-lite"/>
    </source>
</evidence>
<sequence>MKRWTTIALTAALISATALTGCGKQDAGPSSTPDNSVQPAPGGEKVKLTIGSWRTEDTEAYKKIIKEFNKTNPDIEIEFKPTKNTEYNTVLNTALQTGSGPDIIHLRPYAAGRQLADGGYLEPIDNLKGIDVFSKDTLLAATGSDGKLYGVPTVFSSTQIFYNKKIFEQYSLQEPKTWDELIQVAEKLKENKVTPFAFGSKEGWILSLTHGALGPSVYGGSDFVDKVTSGEAKLTDPAFVDSVKMMQELAPYFPDNYIGLGMDDMRNLFVTEQAGMFVMGDWEVAVMKKMNPELELDMFPVPPKSADGKATVTTWVDGSFAVNKQSPHKEAALKFLEFMTTKEFGTLVINELQKPSTIPGVTADDPLVSKIAENADTIATPYLFVVHFGAGNPTSKSTLETSLQGMYLEKMTPEQVADEVQKSVDSWFQPQK</sequence>
<dbReference type="InterPro" id="IPR050490">
    <property type="entry name" value="Bact_solute-bd_prot1"/>
</dbReference>
<dbReference type="PANTHER" id="PTHR43649">
    <property type="entry name" value="ARABINOSE-BINDING PROTEIN-RELATED"/>
    <property type="match status" value="1"/>
</dbReference>
<feature type="region of interest" description="Disordered" evidence="1">
    <location>
        <begin position="23"/>
        <end position="44"/>
    </location>
</feature>
<comment type="caution">
    <text evidence="3">The sequence shown here is derived from an EMBL/GenBank/DDBJ whole genome shotgun (WGS) entry which is preliminary data.</text>
</comment>
<feature type="chain" id="PRO_5046243349" evidence="2">
    <location>
        <begin position="21"/>
        <end position="432"/>
    </location>
</feature>
<evidence type="ECO:0000313" key="3">
    <source>
        <dbReference type="EMBL" id="MFD0870231.1"/>
    </source>
</evidence>
<dbReference type="SUPFAM" id="SSF53850">
    <property type="entry name" value="Periplasmic binding protein-like II"/>
    <property type="match status" value="1"/>
</dbReference>
<dbReference type="Pfam" id="PF01547">
    <property type="entry name" value="SBP_bac_1"/>
    <property type="match status" value="1"/>
</dbReference>
<dbReference type="InterPro" id="IPR006059">
    <property type="entry name" value="SBP"/>
</dbReference>
<keyword evidence="2" id="KW-0732">Signal</keyword>
<dbReference type="PROSITE" id="PS51257">
    <property type="entry name" value="PROKAR_LIPOPROTEIN"/>
    <property type="match status" value="1"/>
</dbReference>
<dbReference type="Gene3D" id="3.40.190.10">
    <property type="entry name" value="Periplasmic binding protein-like II"/>
    <property type="match status" value="2"/>
</dbReference>
<proteinExistence type="predicted"/>
<feature type="compositionally biased region" description="Polar residues" evidence="1">
    <location>
        <begin position="28"/>
        <end position="38"/>
    </location>
</feature>
<evidence type="ECO:0000313" key="4">
    <source>
        <dbReference type="Proteomes" id="UP001597120"/>
    </source>
</evidence>
<keyword evidence="4" id="KW-1185">Reference proteome</keyword>
<dbReference type="RefSeq" id="WP_379288806.1">
    <property type="nucleotide sequence ID" value="NZ_JBHTIU010000041.1"/>
</dbReference>
<organism evidence="3 4">
    <name type="scientific">Paenibacillus residui</name>
    <dbReference type="NCBI Taxonomy" id="629724"/>
    <lineage>
        <taxon>Bacteria</taxon>
        <taxon>Bacillati</taxon>
        <taxon>Bacillota</taxon>
        <taxon>Bacilli</taxon>
        <taxon>Bacillales</taxon>
        <taxon>Paenibacillaceae</taxon>
        <taxon>Paenibacillus</taxon>
    </lineage>
</organism>